<reference evidence="1 2" key="1">
    <citation type="submission" date="2017-04" db="EMBL/GenBank/DDBJ databases">
        <authorList>
            <person name="Afonso C.L."/>
            <person name="Miller P.J."/>
            <person name="Scott M.A."/>
            <person name="Spackman E."/>
            <person name="Goraichik I."/>
            <person name="Dimitrov K.M."/>
            <person name="Suarez D.L."/>
            <person name="Swayne D.E."/>
        </authorList>
    </citation>
    <scope>NUCLEOTIDE SEQUENCE [LARGE SCALE GENOMIC DNA]</scope>
    <source>
        <strain evidence="1 2">DSM 22418</strain>
    </source>
</reference>
<dbReference type="STRING" id="561061.SAMN05660862_2177"/>
<dbReference type="SUPFAM" id="SSF117070">
    <property type="entry name" value="LEA14-like"/>
    <property type="match status" value="1"/>
</dbReference>
<dbReference type="Gene3D" id="2.60.40.1820">
    <property type="match status" value="1"/>
</dbReference>
<dbReference type="EMBL" id="FXAU01000003">
    <property type="protein sequence ID" value="SMG31455.1"/>
    <property type="molecule type" value="Genomic_DNA"/>
</dbReference>
<dbReference type="AlphaFoldDB" id="A0A1X7JUS7"/>
<dbReference type="PROSITE" id="PS51257">
    <property type="entry name" value="PROKAR_LIPOPROTEIN"/>
    <property type="match status" value="1"/>
</dbReference>
<protein>
    <submittedName>
        <fullName evidence="1">Uncharacterized protein</fullName>
    </submittedName>
</protein>
<dbReference type="Proteomes" id="UP000192980">
    <property type="component" value="Unassembled WGS sequence"/>
</dbReference>
<organism evidence="1 2">
    <name type="scientific">Sphingobacterium psychroaquaticum</name>
    <dbReference type="NCBI Taxonomy" id="561061"/>
    <lineage>
        <taxon>Bacteria</taxon>
        <taxon>Pseudomonadati</taxon>
        <taxon>Bacteroidota</taxon>
        <taxon>Sphingobacteriia</taxon>
        <taxon>Sphingobacteriales</taxon>
        <taxon>Sphingobacteriaceae</taxon>
        <taxon>Sphingobacterium</taxon>
    </lineage>
</organism>
<name>A0A1X7JUS7_9SPHI</name>
<sequence>MKLKLIVLSVTALIISSCSINKDQVANLAKCDYDVESVQNVRLAGKGMESFMNGGSVNLSSLPAVAMAMLTKDLPLEARVNMKVSNPNSAKTVINSFKYLIEIQGKPLFEGTVDENINLAQGQSTIVPLTFKANIFDTAKENGIDNVLNEIFTRKGEGFLVLKIKPSFKLAGKNIYYPGYITVDKNLAKSIGKLIAK</sequence>
<proteinExistence type="predicted"/>
<evidence type="ECO:0000313" key="2">
    <source>
        <dbReference type="Proteomes" id="UP000192980"/>
    </source>
</evidence>
<dbReference type="RefSeq" id="WP_134432302.1">
    <property type="nucleotide sequence ID" value="NZ_CP038029.1"/>
</dbReference>
<evidence type="ECO:0000313" key="1">
    <source>
        <dbReference type="EMBL" id="SMG31455.1"/>
    </source>
</evidence>
<accession>A0A1X7JUS7</accession>
<gene>
    <name evidence="1" type="ORF">SAMN05660862_2177</name>
</gene>
<dbReference type="OrthoDB" id="704817at2"/>
<keyword evidence="2" id="KW-1185">Reference proteome</keyword>